<dbReference type="GO" id="GO:0034498">
    <property type="term" value="P:early endosome to Golgi transport"/>
    <property type="evidence" value="ECO:0007669"/>
    <property type="project" value="TreeGrafter"/>
</dbReference>
<dbReference type="OrthoDB" id="10256906at2759"/>
<dbReference type="VEuPathDB" id="ToxoDB:ETH2_0737100"/>
<name>U6KNU8_EIMTE</name>
<protein>
    <recommendedName>
        <fullName evidence="1">TRAPPC10/Trs130 N-terminal domain-containing protein</fullName>
    </recommendedName>
</protein>
<gene>
    <name evidence="2" type="ORF">ETH_00021770</name>
</gene>
<evidence type="ECO:0000313" key="3">
    <source>
        <dbReference type="Proteomes" id="UP000030747"/>
    </source>
</evidence>
<dbReference type="InterPro" id="IPR045126">
    <property type="entry name" value="TRAPPC10/Trs130"/>
</dbReference>
<evidence type="ECO:0000259" key="1">
    <source>
        <dbReference type="Pfam" id="PF23036"/>
    </source>
</evidence>
<keyword evidence="3" id="KW-1185">Reference proteome</keyword>
<dbReference type="PANTHER" id="PTHR13251">
    <property type="entry name" value="EPILEPSY HOLOPROSENCEPHALY CANDIDATE 1/TMEM1"/>
    <property type="match status" value="1"/>
</dbReference>
<proteinExistence type="predicted"/>
<organism evidence="2 3">
    <name type="scientific">Eimeria tenella</name>
    <name type="common">Coccidian parasite</name>
    <dbReference type="NCBI Taxonomy" id="5802"/>
    <lineage>
        <taxon>Eukaryota</taxon>
        <taxon>Sar</taxon>
        <taxon>Alveolata</taxon>
        <taxon>Apicomplexa</taxon>
        <taxon>Conoidasida</taxon>
        <taxon>Coccidia</taxon>
        <taxon>Eucoccidiorida</taxon>
        <taxon>Eimeriorina</taxon>
        <taxon>Eimeriidae</taxon>
        <taxon>Eimeria</taxon>
    </lineage>
</organism>
<dbReference type="EMBL" id="HG673795">
    <property type="protein sequence ID" value="CDJ37937.1"/>
    <property type="molecule type" value="Genomic_DNA"/>
</dbReference>
<accession>U6KNU8</accession>
<dbReference type="GO" id="GO:1990071">
    <property type="term" value="C:TRAPPII protein complex"/>
    <property type="evidence" value="ECO:0007669"/>
    <property type="project" value="InterPro"/>
</dbReference>
<dbReference type="Pfam" id="PF23036">
    <property type="entry name" value="TRAPPC10_1st"/>
    <property type="match status" value="1"/>
</dbReference>
<reference evidence="2" key="2">
    <citation type="submission" date="2013-10" db="EMBL/GenBank/DDBJ databases">
        <authorList>
            <person name="Aslett M."/>
        </authorList>
    </citation>
    <scope>NUCLEOTIDE SEQUENCE [LARGE SCALE GENOMIC DNA]</scope>
    <source>
        <strain evidence="2">Houghton</strain>
    </source>
</reference>
<dbReference type="AlphaFoldDB" id="U6KNU8"/>
<feature type="domain" description="TRAPPC10/Trs130 N-terminal" evidence="1">
    <location>
        <begin position="120"/>
        <end position="301"/>
    </location>
</feature>
<feature type="non-terminal residue" evidence="2">
    <location>
        <position position="355"/>
    </location>
</feature>
<sequence length="355" mass="37476">MAQRDAFPISYYDENDIWPLLRPSIEERLPLEPLLLRGVYGGGSAAAAAAACSSSAVNLSFVAQSAFVSGAPPPPAQGPPAAFSVAQKAAAGALASLGVSVAAASLAAAAAAPVTPAAAAAAAESPSLVWTAAERPFVHLLLLQYDSIEVYRQQQRRLLRIWSERLLEQHEEWLVVAAAACSSNEAVVKQQKKFIEKIRADLGSKDRVLRLPLGSIDPSNSALAEQLWAAFFQRLREALTNAVEYRIMLAEDAVQRMQQQFQQQQQQQQQVLSASVLAARDTLACLLGKCGRYSDALRVLDAWEGPSLQSLPRHPAGAAAAGAAAAAVGDASFAVGGTDGLPLLACEWRAAALSV</sequence>
<dbReference type="RefSeq" id="XP_013228775.1">
    <property type="nucleotide sequence ID" value="XM_013373321.1"/>
</dbReference>
<dbReference type="Proteomes" id="UP000030747">
    <property type="component" value="Unassembled WGS sequence"/>
</dbReference>
<dbReference type="VEuPathDB" id="ToxoDB:ETH_00021770"/>
<dbReference type="InterPro" id="IPR056913">
    <property type="entry name" value="TRAPPC10/Trs130_N"/>
</dbReference>
<dbReference type="GO" id="GO:0005829">
    <property type="term" value="C:cytosol"/>
    <property type="evidence" value="ECO:0007669"/>
    <property type="project" value="GOC"/>
</dbReference>
<reference evidence="2" key="1">
    <citation type="submission" date="2013-10" db="EMBL/GenBank/DDBJ databases">
        <title>Genomic analysis of the causative agents of coccidiosis in chickens.</title>
        <authorList>
            <person name="Reid A.J."/>
            <person name="Blake D."/>
            <person name="Billington K."/>
            <person name="Browne H."/>
            <person name="Dunn M."/>
            <person name="Hung S."/>
            <person name="Kawahara F."/>
            <person name="Miranda-Saavedra D."/>
            <person name="Mourier T."/>
            <person name="Nagra H."/>
            <person name="Otto T.D."/>
            <person name="Rawlings N."/>
            <person name="Sanchez A."/>
            <person name="Sanders M."/>
            <person name="Subramaniam C."/>
            <person name="Tay Y."/>
            <person name="Dear P."/>
            <person name="Doerig C."/>
            <person name="Gruber A."/>
            <person name="Parkinson J."/>
            <person name="Shirley M."/>
            <person name="Wan K.L."/>
            <person name="Berriman M."/>
            <person name="Tomley F."/>
            <person name="Pain A."/>
        </authorList>
    </citation>
    <scope>NUCLEOTIDE SEQUENCE [LARGE SCALE GENOMIC DNA]</scope>
    <source>
        <strain evidence="2">Houghton</strain>
    </source>
</reference>
<dbReference type="PANTHER" id="PTHR13251:SF3">
    <property type="entry name" value="TRAFFICKING PROTEIN PARTICLE COMPLEX SUBUNIT 10"/>
    <property type="match status" value="1"/>
</dbReference>
<dbReference type="GeneID" id="25253469"/>
<dbReference type="GO" id="GO:0006891">
    <property type="term" value="P:intra-Golgi vesicle-mediated transport"/>
    <property type="evidence" value="ECO:0007669"/>
    <property type="project" value="TreeGrafter"/>
</dbReference>
<evidence type="ECO:0000313" key="2">
    <source>
        <dbReference type="EMBL" id="CDJ37937.1"/>
    </source>
</evidence>